<dbReference type="HOGENOM" id="CLU_3019939_0_0_1"/>
<dbReference type="EMBL" id="GL891303">
    <property type="protein sequence ID" value="EGO59440.1"/>
    <property type="molecule type" value="Genomic_DNA"/>
</dbReference>
<keyword evidence="2" id="KW-1185">Reference proteome</keyword>
<gene>
    <name evidence="1" type="ORF">NEUTE1DRAFT_116517</name>
</gene>
<organism evidence="1 2">
    <name type="scientific">Neurospora tetrasperma (strain FGSC 2508 / ATCC MYA-4615 / P0657)</name>
    <dbReference type="NCBI Taxonomy" id="510951"/>
    <lineage>
        <taxon>Eukaryota</taxon>
        <taxon>Fungi</taxon>
        <taxon>Dikarya</taxon>
        <taxon>Ascomycota</taxon>
        <taxon>Pezizomycotina</taxon>
        <taxon>Sordariomycetes</taxon>
        <taxon>Sordariomycetidae</taxon>
        <taxon>Sordariales</taxon>
        <taxon>Sordariaceae</taxon>
        <taxon>Neurospora</taxon>
    </lineage>
</organism>
<dbReference type="VEuPathDB" id="FungiDB:NEUTE1DRAFT_116517"/>
<name>F8MGG8_NEUT8</name>
<accession>F8MGG8</accession>
<evidence type="ECO:0000313" key="2">
    <source>
        <dbReference type="Proteomes" id="UP000008065"/>
    </source>
</evidence>
<dbReference type="Proteomes" id="UP000008065">
    <property type="component" value="Unassembled WGS sequence"/>
</dbReference>
<evidence type="ECO:0000313" key="1">
    <source>
        <dbReference type="EMBL" id="EGO59440.1"/>
    </source>
</evidence>
<proteinExistence type="predicted"/>
<dbReference type="GeneID" id="20823050"/>
<protein>
    <submittedName>
        <fullName evidence="1">Uncharacterized protein</fullName>
    </submittedName>
</protein>
<reference evidence="2" key="1">
    <citation type="journal article" date="2011" name="Genetics">
        <title>Massive changes in genome architecture accompany the transition to self-fertility in the filamentous fungus Neurospora tetrasperma.</title>
        <authorList>
            <person name="Ellison C.E."/>
            <person name="Stajich J.E."/>
            <person name="Jacobson D.J."/>
            <person name="Natvig D.O."/>
            <person name="Lapidus A."/>
            <person name="Foster B."/>
            <person name="Aerts A."/>
            <person name="Riley R."/>
            <person name="Lindquist E.A."/>
            <person name="Grigoriev I.V."/>
            <person name="Taylor J.W."/>
        </authorList>
    </citation>
    <scope>NUCLEOTIDE SEQUENCE [LARGE SCALE GENOMIC DNA]</scope>
    <source>
        <strain evidence="2">FGSC 2508 / P0657</strain>
    </source>
</reference>
<dbReference type="AlphaFoldDB" id="F8MGG8"/>
<dbReference type="KEGG" id="nte:NEUTE1DRAFT116517"/>
<sequence>MWFQKVEVVLKRLWLEEQQITYKRSSHRYKRLDFARSISQYHYFMTLLLEHGGDEDI</sequence>
<dbReference type="RefSeq" id="XP_009849673.1">
    <property type="nucleotide sequence ID" value="XM_009851371.1"/>
</dbReference>